<dbReference type="Gene3D" id="1.20.58.100">
    <property type="entry name" value="Fumarate reductase/succinate dehydrogenase flavoprotein-like, C-terminal domain"/>
    <property type="match status" value="1"/>
</dbReference>
<evidence type="ECO:0000256" key="7">
    <source>
        <dbReference type="ARBA" id="ARBA00022827"/>
    </source>
</evidence>
<dbReference type="UniPathway" id="UPA00253">
    <property type="reaction ID" value="UER00326"/>
</dbReference>
<keyword evidence="7" id="KW-0274">FAD</keyword>
<reference evidence="11 12" key="1">
    <citation type="submission" date="2018-11" db="EMBL/GenBank/DDBJ databases">
        <title>Genomic Encyclopedia of Type Strains, Phase IV (KMG-IV): sequencing the most valuable type-strain genomes for metagenomic binning, comparative biology and taxonomic classification.</title>
        <authorList>
            <person name="Goeker M."/>
        </authorList>
    </citation>
    <scope>NUCLEOTIDE SEQUENCE [LARGE SCALE GENOMIC DNA]</scope>
    <source>
        <strain evidence="11 12">DSM 27238</strain>
    </source>
</reference>
<dbReference type="SUPFAM" id="SSF51905">
    <property type="entry name" value="FAD/NAD(P)-binding domain"/>
    <property type="match status" value="1"/>
</dbReference>
<evidence type="ECO:0000313" key="11">
    <source>
        <dbReference type="EMBL" id="RPE85714.1"/>
    </source>
</evidence>
<dbReference type="GO" id="GO:0008734">
    <property type="term" value="F:L-aspartate oxidase activity"/>
    <property type="evidence" value="ECO:0007669"/>
    <property type="project" value="UniProtKB-EC"/>
</dbReference>
<dbReference type="Pfam" id="PF00890">
    <property type="entry name" value="FAD_binding_2"/>
    <property type="match status" value="1"/>
</dbReference>
<dbReference type="EMBL" id="RKQP01000001">
    <property type="protein sequence ID" value="RPE85714.1"/>
    <property type="molecule type" value="Genomic_DNA"/>
</dbReference>
<evidence type="ECO:0000256" key="9">
    <source>
        <dbReference type="ARBA" id="ARBA00048305"/>
    </source>
</evidence>
<keyword evidence="6" id="KW-0662">Pyridine nucleotide biosynthesis</keyword>
<dbReference type="PRINTS" id="PR00368">
    <property type="entry name" value="FADPNR"/>
</dbReference>
<dbReference type="EC" id="1.4.3.16" evidence="4"/>
<dbReference type="Proteomes" id="UP000281691">
    <property type="component" value="Unassembled WGS sequence"/>
</dbReference>
<evidence type="ECO:0000256" key="8">
    <source>
        <dbReference type="ARBA" id="ARBA00023002"/>
    </source>
</evidence>
<dbReference type="InterPro" id="IPR003953">
    <property type="entry name" value="FAD-dep_OxRdtase_2_FAD-bd"/>
</dbReference>
<evidence type="ECO:0000256" key="2">
    <source>
        <dbReference type="ARBA" id="ARBA00004950"/>
    </source>
</evidence>
<protein>
    <recommendedName>
        <fullName evidence="4">L-aspartate oxidase</fullName>
        <ecNumber evidence="4">1.4.3.16</ecNumber>
    </recommendedName>
</protein>
<dbReference type="PANTHER" id="PTHR42716">
    <property type="entry name" value="L-ASPARTATE OXIDASE"/>
    <property type="match status" value="1"/>
</dbReference>
<sequence length="531" mass="59333">MNGISISRTIETELLVIGSGIAGLASCVEARSKGIQVVLISKTPIGSGASYFPLKATLGIQVTGGKQDYLLFQEDIERVAQGVNNPKIVKAYIEESAESIELLNRIGFEPWQRKDNRPACFARYARPVFLINNWRDSAERAKKIIADKNISFYENATLIHIEVDNNQVQGAIFSCINNGNLEYIFCRTSQIILATGGIAGLYKDNLYPADIIGSSHYVAQQAGAKLKNLEFLQFIPSFVEPKYKVLFGEHTLKYVEKVTDNAGNNLFPHLTPQDFHKMMVERSDYAPFSVDFPCVEFDLVMMKHLMKNPQEKGIYLHYSNAIYQDKSEFYTVYLDWLKNDVGIDLLKEPIAIAPFAHSCNGGVVIDENAQTDVKGLFAVGEISSCIEGANRLGGNSVGGSLVFSKRAVRKIAQNLSEKVVSVTKDISLNKLLSLLHNPSGDENLTPSQVLNNIRQQMTRFANVYRTPENLVILRKELHSLENRFQPLKYQAFNGIEIYFGLKTAQCVVSAMIARQHSLGSHFIDRLDCDKK</sequence>
<feature type="domain" description="FAD-dependent oxidoreductase 2 FAD-binding" evidence="10">
    <location>
        <begin position="14"/>
        <end position="397"/>
    </location>
</feature>
<dbReference type="OrthoDB" id="9148689at2"/>
<evidence type="ECO:0000259" key="10">
    <source>
        <dbReference type="Pfam" id="PF00890"/>
    </source>
</evidence>
<dbReference type="Gene3D" id="3.50.50.60">
    <property type="entry name" value="FAD/NAD(P)-binding domain"/>
    <property type="match status" value="1"/>
</dbReference>
<evidence type="ECO:0000256" key="4">
    <source>
        <dbReference type="ARBA" id="ARBA00012173"/>
    </source>
</evidence>
<gene>
    <name evidence="11" type="ORF">EDC46_0092</name>
</gene>
<dbReference type="PANTHER" id="PTHR42716:SF2">
    <property type="entry name" value="L-ASPARTATE OXIDASE, CHLOROPLASTIC"/>
    <property type="match status" value="1"/>
</dbReference>
<keyword evidence="12" id="KW-1185">Reference proteome</keyword>
<dbReference type="GO" id="GO:0034628">
    <property type="term" value="P:'de novo' NAD+ biosynthetic process from L-aspartate"/>
    <property type="evidence" value="ECO:0007669"/>
    <property type="project" value="TreeGrafter"/>
</dbReference>
<evidence type="ECO:0000313" key="12">
    <source>
        <dbReference type="Proteomes" id="UP000281691"/>
    </source>
</evidence>
<dbReference type="AlphaFoldDB" id="A0A3N4WKR4"/>
<proteinExistence type="inferred from homology"/>
<comment type="catalytic activity">
    <reaction evidence="9">
        <text>L-aspartate + O2 = iminosuccinate + H2O2</text>
        <dbReference type="Rhea" id="RHEA:25876"/>
        <dbReference type="ChEBI" id="CHEBI:15379"/>
        <dbReference type="ChEBI" id="CHEBI:16240"/>
        <dbReference type="ChEBI" id="CHEBI:29991"/>
        <dbReference type="ChEBI" id="CHEBI:77875"/>
        <dbReference type="EC" id="1.4.3.16"/>
    </reaction>
    <physiologicalReaction direction="left-to-right" evidence="9">
        <dbReference type="Rhea" id="RHEA:25877"/>
    </physiologicalReaction>
</comment>
<comment type="pathway">
    <text evidence="2">Cofactor biosynthesis; NAD(+) biosynthesis; iminoaspartate from L-aspartate (oxidase route): step 1/1.</text>
</comment>
<evidence type="ECO:0000256" key="6">
    <source>
        <dbReference type="ARBA" id="ARBA00022642"/>
    </source>
</evidence>
<evidence type="ECO:0000256" key="3">
    <source>
        <dbReference type="ARBA" id="ARBA00008562"/>
    </source>
</evidence>
<name>A0A3N4WKR4_9PAST</name>
<evidence type="ECO:0000256" key="1">
    <source>
        <dbReference type="ARBA" id="ARBA00001974"/>
    </source>
</evidence>
<keyword evidence="8" id="KW-0560">Oxidoreductase</keyword>
<comment type="similarity">
    <text evidence="3">Belongs to the FAD-dependent oxidoreductase 2 family. NadB subfamily.</text>
</comment>
<comment type="caution">
    <text evidence="11">The sequence shown here is derived from an EMBL/GenBank/DDBJ whole genome shotgun (WGS) entry which is preliminary data.</text>
</comment>
<dbReference type="RefSeq" id="WP_124210300.1">
    <property type="nucleotide sequence ID" value="NZ_CP016615.1"/>
</dbReference>
<dbReference type="InterPro" id="IPR027477">
    <property type="entry name" value="Succ_DH/fumarate_Rdtase_cat_sf"/>
</dbReference>
<organism evidence="11 12">
    <name type="scientific">Vespertiliibacter pulmonis</name>
    <dbReference type="NCBI Taxonomy" id="1443036"/>
    <lineage>
        <taxon>Bacteria</taxon>
        <taxon>Pseudomonadati</taxon>
        <taxon>Pseudomonadota</taxon>
        <taxon>Gammaproteobacteria</taxon>
        <taxon>Pasteurellales</taxon>
        <taxon>Pasteurellaceae</taxon>
        <taxon>Vespertiliibacter</taxon>
    </lineage>
</organism>
<evidence type="ECO:0000256" key="5">
    <source>
        <dbReference type="ARBA" id="ARBA00022630"/>
    </source>
</evidence>
<dbReference type="Gene3D" id="3.90.700.10">
    <property type="entry name" value="Succinate dehydrogenase/fumarate reductase flavoprotein, catalytic domain"/>
    <property type="match status" value="1"/>
</dbReference>
<comment type="cofactor">
    <cofactor evidence="1">
        <name>FAD</name>
        <dbReference type="ChEBI" id="CHEBI:57692"/>
    </cofactor>
</comment>
<dbReference type="InterPro" id="IPR005288">
    <property type="entry name" value="NadB"/>
</dbReference>
<accession>A0A3N4WKR4</accession>
<dbReference type="InterPro" id="IPR037099">
    <property type="entry name" value="Fum_R/Succ_DH_flav-like_C_sf"/>
</dbReference>
<keyword evidence="5" id="KW-0285">Flavoprotein</keyword>
<dbReference type="InterPro" id="IPR036188">
    <property type="entry name" value="FAD/NAD-bd_sf"/>
</dbReference>
<dbReference type="SUPFAM" id="SSF46977">
    <property type="entry name" value="Succinate dehydrogenase/fumarate reductase flavoprotein C-terminal domain"/>
    <property type="match status" value="1"/>
</dbReference>